<dbReference type="InterPro" id="IPR042176">
    <property type="entry name" value="Pantoate_ligase_C"/>
</dbReference>
<dbReference type="FunFam" id="3.40.50.620:FF:000114">
    <property type="entry name" value="Pantothenate synthetase"/>
    <property type="match status" value="1"/>
</dbReference>
<organism evidence="16 17">
    <name type="scientific">Marmoricola endophyticus</name>
    <dbReference type="NCBI Taxonomy" id="2040280"/>
    <lineage>
        <taxon>Bacteria</taxon>
        <taxon>Bacillati</taxon>
        <taxon>Actinomycetota</taxon>
        <taxon>Actinomycetes</taxon>
        <taxon>Propionibacteriales</taxon>
        <taxon>Nocardioidaceae</taxon>
        <taxon>Marmoricola</taxon>
    </lineage>
</organism>
<comment type="catalytic activity">
    <reaction evidence="12 15">
        <text>(R)-pantoate + beta-alanine + ATP = (R)-pantothenate + AMP + diphosphate + H(+)</text>
        <dbReference type="Rhea" id="RHEA:10912"/>
        <dbReference type="ChEBI" id="CHEBI:15378"/>
        <dbReference type="ChEBI" id="CHEBI:15980"/>
        <dbReference type="ChEBI" id="CHEBI:29032"/>
        <dbReference type="ChEBI" id="CHEBI:30616"/>
        <dbReference type="ChEBI" id="CHEBI:33019"/>
        <dbReference type="ChEBI" id="CHEBI:57966"/>
        <dbReference type="ChEBI" id="CHEBI:456215"/>
        <dbReference type="EC" id="6.3.2.1"/>
    </reaction>
</comment>
<dbReference type="GO" id="GO:0005829">
    <property type="term" value="C:cytosol"/>
    <property type="evidence" value="ECO:0007669"/>
    <property type="project" value="TreeGrafter"/>
</dbReference>
<accession>A0A917BHQ0</accession>
<evidence type="ECO:0000256" key="12">
    <source>
        <dbReference type="ARBA" id="ARBA00048258"/>
    </source>
</evidence>
<evidence type="ECO:0000256" key="1">
    <source>
        <dbReference type="ARBA" id="ARBA00004496"/>
    </source>
</evidence>
<keyword evidence="7 15" id="KW-0436">Ligase</keyword>
<comment type="function">
    <text evidence="13 15">Catalyzes the condensation of pantoate with beta-alanine in an ATP-dependent reaction via a pantoyl-adenylate intermediate.</text>
</comment>
<comment type="miscellaneous">
    <text evidence="15">The reaction proceeds by a bi uni uni bi ping pong mechanism.</text>
</comment>
<evidence type="ECO:0000256" key="3">
    <source>
        <dbReference type="ARBA" id="ARBA00009256"/>
    </source>
</evidence>
<dbReference type="HAMAP" id="MF_00158">
    <property type="entry name" value="PanC"/>
    <property type="match status" value="1"/>
</dbReference>
<evidence type="ECO:0000256" key="13">
    <source>
        <dbReference type="ARBA" id="ARBA00055042"/>
    </source>
</evidence>
<dbReference type="Proteomes" id="UP000649179">
    <property type="component" value="Unassembled WGS sequence"/>
</dbReference>
<evidence type="ECO:0000313" key="16">
    <source>
        <dbReference type="EMBL" id="GGF45024.1"/>
    </source>
</evidence>
<reference evidence="16" key="2">
    <citation type="submission" date="2020-09" db="EMBL/GenBank/DDBJ databases">
        <authorList>
            <person name="Sun Q."/>
            <person name="Zhou Y."/>
        </authorList>
    </citation>
    <scope>NUCLEOTIDE SEQUENCE</scope>
    <source>
        <strain evidence="16">CGMCC 1.16067</strain>
    </source>
</reference>
<dbReference type="GO" id="GO:0005524">
    <property type="term" value="F:ATP binding"/>
    <property type="evidence" value="ECO:0007669"/>
    <property type="project" value="UniProtKB-KW"/>
</dbReference>
<dbReference type="SUPFAM" id="SSF52374">
    <property type="entry name" value="Nucleotidylyl transferase"/>
    <property type="match status" value="1"/>
</dbReference>
<dbReference type="InterPro" id="IPR003721">
    <property type="entry name" value="Pantoate_ligase"/>
</dbReference>
<evidence type="ECO:0000313" key="17">
    <source>
        <dbReference type="Proteomes" id="UP000649179"/>
    </source>
</evidence>
<dbReference type="EC" id="6.3.2.1" evidence="4 15"/>
<dbReference type="CDD" id="cd00560">
    <property type="entry name" value="PanC"/>
    <property type="match status" value="1"/>
</dbReference>
<sequence length="300" mass="31167">MSAAVAARPTLARSRSELAALLGAGSGPVALVPTMGALHEGHASLMRTAREHAGARGTVVVSVFVNPMQFAPGEDLDRYPRTFDADLELCAAEGVDVVFHPEVAEVYPGGDPQVTVDPGPLAAELEGASRPTHFHGVLTVVAKLFGLVRPDLAVFGEKDYQQLALIRRMAEDLCLAVQVVGSPTVREADGLALSSRNRYLDADQRATAVALSRALRAGRDAAGSGADAVLAAARTELDVPGVDVDYLSLRASDLGATPATGEARLLVAARVGATRLLDNTDLVLGREPAQGATHPYGGNP</sequence>
<feature type="binding site" evidence="15">
    <location>
        <begin position="156"/>
        <end position="159"/>
    </location>
    <ligand>
        <name>ATP</name>
        <dbReference type="ChEBI" id="CHEBI:30616"/>
    </ligand>
</feature>
<dbReference type="RefSeq" id="WP_229660740.1">
    <property type="nucleotide sequence ID" value="NZ_BMKQ01000001.1"/>
</dbReference>
<name>A0A917BHQ0_9ACTN</name>
<evidence type="ECO:0000256" key="15">
    <source>
        <dbReference type="HAMAP-Rule" id="MF_00158"/>
    </source>
</evidence>
<evidence type="ECO:0000256" key="8">
    <source>
        <dbReference type="ARBA" id="ARBA00022655"/>
    </source>
</evidence>
<dbReference type="PANTHER" id="PTHR21299">
    <property type="entry name" value="CYTIDYLATE KINASE/PANTOATE-BETA-ALANINE LIGASE"/>
    <property type="match status" value="1"/>
</dbReference>
<proteinExistence type="inferred from homology"/>
<evidence type="ECO:0000256" key="9">
    <source>
        <dbReference type="ARBA" id="ARBA00022741"/>
    </source>
</evidence>
<feature type="binding site" evidence="15">
    <location>
        <begin position="193"/>
        <end position="196"/>
    </location>
    <ligand>
        <name>ATP</name>
        <dbReference type="ChEBI" id="CHEBI:30616"/>
    </ligand>
</feature>
<keyword evidence="6 15" id="KW-0963">Cytoplasm</keyword>
<feature type="binding site" evidence="15">
    <location>
        <position position="162"/>
    </location>
    <ligand>
        <name>(R)-pantoate</name>
        <dbReference type="ChEBI" id="CHEBI:15980"/>
    </ligand>
</feature>
<comment type="subunit">
    <text evidence="15">Homodimer.</text>
</comment>
<evidence type="ECO:0000256" key="5">
    <source>
        <dbReference type="ARBA" id="ARBA00014155"/>
    </source>
</evidence>
<comment type="caution">
    <text evidence="16">The sequence shown here is derived from an EMBL/GenBank/DDBJ whole genome shotgun (WGS) entry which is preliminary data.</text>
</comment>
<evidence type="ECO:0000256" key="7">
    <source>
        <dbReference type="ARBA" id="ARBA00022598"/>
    </source>
</evidence>
<dbReference type="GO" id="GO:0015940">
    <property type="term" value="P:pantothenate biosynthetic process"/>
    <property type="evidence" value="ECO:0007669"/>
    <property type="project" value="UniProtKB-UniRule"/>
</dbReference>
<evidence type="ECO:0000256" key="11">
    <source>
        <dbReference type="ARBA" id="ARBA00032806"/>
    </source>
</evidence>
<evidence type="ECO:0000256" key="6">
    <source>
        <dbReference type="ARBA" id="ARBA00022490"/>
    </source>
</evidence>
<comment type="subcellular location">
    <subcellularLocation>
        <location evidence="1 15">Cytoplasm</location>
    </subcellularLocation>
</comment>
<dbReference type="NCBIfam" id="TIGR00018">
    <property type="entry name" value="panC"/>
    <property type="match status" value="1"/>
</dbReference>
<evidence type="ECO:0000256" key="10">
    <source>
        <dbReference type="ARBA" id="ARBA00022840"/>
    </source>
</evidence>
<dbReference type="InterPro" id="IPR014729">
    <property type="entry name" value="Rossmann-like_a/b/a_fold"/>
</dbReference>
<gene>
    <name evidence="15 16" type="primary">panC</name>
    <name evidence="16" type="ORF">GCM10011519_18570</name>
</gene>
<evidence type="ECO:0000256" key="2">
    <source>
        <dbReference type="ARBA" id="ARBA00004990"/>
    </source>
</evidence>
<keyword evidence="9 15" id="KW-0547">Nucleotide-binding</keyword>
<protein>
    <recommendedName>
        <fullName evidence="5 15">Pantothenate synthetase</fullName>
        <shortName evidence="15">PS</shortName>
        <ecNumber evidence="4 15">6.3.2.1</ecNumber>
    </recommendedName>
    <alternativeName>
        <fullName evidence="14 15">Pantoate--beta-alanine ligase</fullName>
    </alternativeName>
    <alternativeName>
        <fullName evidence="11 15">Pantoate-activating enzyme</fullName>
    </alternativeName>
</protein>
<dbReference type="Pfam" id="PF02569">
    <property type="entry name" value="Pantoate_ligase"/>
    <property type="match status" value="1"/>
</dbReference>
<keyword evidence="8 15" id="KW-0566">Pantothenate biosynthesis</keyword>
<dbReference type="GO" id="GO:0004592">
    <property type="term" value="F:pantoate-beta-alanine ligase activity"/>
    <property type="evidence" value="ECO:0007669"/>
    <property type="project" value="UniProtKB-UniRule"/>
</dbReference>
<dbReference type="EMBL" id="BMKQ01000001">
    <property type="protein sequence ID" value="GGF45024.1"/>
    <property type="molecule type" value="Genomic_DNA"/>
</dbReference>
<dbReference type="PANTHER" id="PTHR21299:SF1">
    <property type="entry name" value="PANTOATE--BETA-ALANINE LIGASE"/>
    <property type="match status" value="1"/>
</dbReference>
<comment type="similarity">
    <text evidence="3 15">Belongs to the pantothenate synthetase family.</text>
</comment>
<feature type="binding site" evidence="15">
    <location>
        <position position="69"/>
    </location>
    <ligand>
        <name>beta-alanine</name>
        <dbReference type="ChEBI" id="CHEBI:57966"/>
    </ligand>
</feature>
<feature type="active site" description="Proton donor" evidence="15">
    <location>
        <position position="42"/>
    </location>
</feature>
<evidence type="ECO:0000256" key="14">
    <source>
        <dbReference type="ARBA" id="ARBA00077433"/>
    </source>
</evidence>
<comment type="pathway">
    <text evidence="2 15">Cofactor biosynthesis; (R)-pantothenate biosynthesis; (R)-pantothenate from (R)-pantoate and beta-alanine: step 1/1.</text>
</comment>
<keyword evidence="17" id="KW-1185">Reference proteome</keyword>
<feature type="binding site" evidence="15">
    <location>
        <position position="185"/>
    </location>
    <ligand>
        <name>ATP</name>
        <dbReference type="ChEBI" id="CHEBI:30616"/>
    </ligand>
</feature>
<dbReference type="AlphaFoldDB" id="A0A917BHQ0"/>
<evidence type="ECO:0000256" key="4">
    <source>
        <dbReference type="ARBA" id="ARBA00012219"/>
    </source>
</evidence>
<dbReference type="Gene3D" id="3.30.1300.10">
    <property type="entry name" value="Pantoate-beta-alanine ligase, C-terminal domain"/>
    <property type="match status" value="1"/>
</dbReference>
<keyword evidence="10 15" id="KW-0067">ATP-binding</keyword>
<feature type="binding site" evidence="15">
    <location>
        <begin position="35"/>
        <end position="42"/>
    </location>
    <ligand>
        <name>ATP</name>
        <dbReference type="ChEBI" id="CHEBI:30616"/>
    </ligand>
</feature>
<feature type="binding site" evidence="15">
    <location>
        <position position="69"/>
    </location>
    <ligand>
        <name>(R)-pantoate</name>
        <dbReference type="ChEBI" id="CHEBI:15980"/>
    </ligand>
</feature>
<dbReference type="Gene3D" id="3.40.50.620">
    <property type="entry name" value="HUPs"/>
    <property type="match status" value="1"/>
</dbReference>
<reference evidence="16" key="1">
    <citation type="journal article" date="2014" name="Int. J. Syst. Evol. Microbiol.">
        <title>Complete genome sequence of Corynebacterium casei LMG S-19264T (=DSM 44701T), isolated from a smear-ripened cheese.</title>
        <authorList>
            <consortium name="US DOE Joint Genome Institute (JGI-PGF)"/>
            <person name="Walter F."/>
            <person name="Albersmeier A."/>
            <person name="Kalinowski J."/>
            <person name="Ruckert C."/>
        </authorList>
    </citation>
    <scope>NUCLEOTIDE SEQUENCE</scope>
    <source>
        <strain evidence="16">CGMCC 1.16067</strain>
    </source>
</reference>